<dbReference type="AlphaFoldDB" id="A0A0B4C746"/>
<dbReference type="RefSeq" id="WP_039246703.1">
    <property type="nucleotide sequence ID" value="NZ_JWSY01000019.1"/>
</dbReference>
<dbReference type="EMBL" id="JWSY01000019">
    <property type="protein sequence ID" value="KIC56864.1"/>
    <property type="molecule type" value="Genomic_DNA"/>
</dbReference>
<comment type="caution">
    <text evidence="1">The sequence shown here is derived from an EMBL/GenBank/DDBJ whole genome shotgun (WGS) entry which is preliminary data.</text>
</comment>
<protein>
    <submittedName>
        <fullName evidence="1">Uncharacterized protein</fullName>
    </submittedName>
</protein>
<dbReference type="Proteomes" id="UP000031166">
    <property type="component" value="Unassembled WGS sequence"/>
</dbReference>
<gene>
    <name evidence="1" type="ORF">RM53_10885</name>
</gene>
<dbReference type="STRING" id="172043.RM53_10885"/>
<name>A0A0B4C746_9CAUL</name>
<organism evidence="1 2">
    <name type="scientific">Brevundimonas nasdae</name>
    <dbReference type="NCBI Taxonomy" id="172043"/>
    <lineage>
        <taxon>Bacteria</taxon>
        <taxon>Pseudomonadati</taxon>
        <taxon>Pseudomonadota</taxon>
        <taxon>Alphaproteobacteria</taxon>
        <taxon>Caulobacterales</taxon>
        <taxon>Caulobacteraceae</taxon>
        <taxon>Brevundimonas</taxon>
    </lineage>
</organism>
<evidence type="ECO:0000313" key="1">
    <source>
        <dbReference type="EMBL" id="KIC56864.1"/>
    </source>
</evidence>
<reference evidence="1 2" key="1">
    <citation type="submission" date="2014-12" db="EMBL/GenBank/DDBJ databases">
        <title>Genome sequencing of Brevundimonas nasdae TPW30.</title>
        <authorList>
            <person name="Tan P.W."/>
            <person name="Chan K.-G."/>
        </authorList>
    </citation>
    <scope>NUCLEOTIDE SEQUENCE [LARGE SCALE GENOMIC DNA]</scope>
    <source>
        <strain evidence="1 2">TPW30</strain>
    </source>
</reference>
<evidence type="ECO:0000313" key="2">
    <source>
        <dbReference type="Proteomes" id="UP000031166"/>
    </source>
</evidence>
<proteinExistence type="predicted"/>
<accession>A0A0B4C746</accession>
<sequence>MSAKPKPVDPYAQETSPFVSRALWDDLDSENPSPEAVAWARRQHEQAMADPRPPLTSDELRLNLLARHEARLKRDLG</sequence>